<dbReference type="Proteomes" id="UP000295510">
    <property type="component" value="Unassembled WGS sequence"/>
</dbReference>
<dbReference type="InterPro" id="IPR050697">
    <property type="entry name" value="Adenylyl/Guanylyl_Cyclase_3/4"/>
</dbReference>
<organism evidence="3 4">
    <name type="scientific">Tepidicella xavieri</name>
    <dbReference type="NCBI Taxonomy" id="360241"/>
    <lineage>
        <taxon>Bacteria</taxon>
        <taxon>Pseudomonadati</taxon>
        <taxon>Pseudomonadota</taxon>
        <taxon>Betaproteobacteria</taxon>
        <taxon>Burkholderiales</taxon>
        <taxon>Tepidicella</taxon>
    </lineage>
</organism>
<evidence type="ECO:0000313" key="3">
    <source>
        <dbReference type="EMBL" id="TDQ44358.1"/>
    </source>
</evidence>
<gene>
    <name evidence="3" type="ORF">DFR43_103102</name>
</gene>
<dbReference type="SMART" id="SM01080">
    <property type="entry name" value="CHASE2"/>
    <property type="match status" value="1"/>
</dbReference>
<dbReference type="PROSITE" id="PS50125">
    <property type="entry name" value="GUANYLATE_CYCLASE_2"/>
    <property type="match status" value="1"/>
</dbReference>
<keyword evidence="1" id="KW-1133">Transmembrane helix</keyword>
<dbReference type="AlphaFoldDB" id="A0A4R6UCF8"/>
<evidence type="ECO:0000256" key="1">
    <source>
        <dbReference type="SAM" id="Phobius"/>
    </source>
</evidence>
<dbReference type="Pfam" id="PF00211">
    <property type="entry name" value="Guanylate_cyc"/>
    <property type="match status" value="1"/>
</dbReference>
<evidence type="ECO:0000313" key="4">
    <source>
        <dbReference type="Proteomes" id="UP000295510"/>
    </source>
</evidence>
<dbReference type="InterPro" id="IPR007890">
    <property type="entry name" value="CHASE2"/>
</dbReference>
<dbReference type="PANTHER" id="PTHR43081:SF20">
    <property type="entry name" value="TWO-COMPONENT RESPONSE REGULATOR"/>
    <property type="match status" value="1"/>
</dbReference>
<dbReference type="Pfam" id="PF05226">
    <property type="entry name" value="CHASE2"/>
    <property type="match status" value="1"/>
</dbReference>
<dbReference type="Gene3D" id="3.30.70.1230">
    <property type="entry name" value="Nucleotide cyclase"/>
    <property type="match status" value="1"/>
</dbReference>
<evidence type="ECO:0000259" key="2">
    <source>
        <dbReference type="PROSITE" id="PS50125"/>
    </source>
</evidence>
<dbReference type="InterPro" id="IPR001054">
    <property type="entry name" value="A/G_cyclase"/>
</dbReference>
<dbReference type="PANTHER" id="PTHR43081">
    <property type="entry name" value="ADENYLATE CYCLASE, TERMINAL-DIFFERENTIATION SPECIFIC-RELATED"/>
    <property type="match status" value="1"/>
</dbReference>
<dbReference type="InterPro" id="IPR029787">
    <property type="entry name" value="Nucleotide_cyclase"/>
</dbReference>
<proteinExistence type="predicted"/>
<reference evidence="3 4" key="1">
    <citation type="submission" date="2019-03" db="EMBL/GenBank/DDBJ databases">
        <title>Genomic Encyclopedia of Type Strains, Phase IV (KMG-IV): sequencing the most valuable type-strain genomes for metagenomic binning, comparative biology and taxonomic classification.</title>
        <authorList>
            <person name="Goeker M."/>
        </authorList>
    </citation>
    <scope>NUCLEOTIDE SEQUENCE [LARGE SCALE GENOMIC DNA]</scope>
    <source>
        <strain evidence="3 4">DSM 19605</strain>
    </source>
</reference>
<accession>A0A4R6UCF8</accession>
<dbReference type="SUPFAM" id="SSF55073">
    <property type="entry name" value="Nucleotide cyclase"/>
    <property type="match status" value="1"/>
</dbReference>
<dbReference type="GO" id="GO:0035556">
    <property type="term" value="P:intracellular signal transduction"/>
    <property type="evidence" value="ECO:0007669"/>
    <property type="project" value="InterPro"/>
</dbReference>
<dbReference type="GO" id="GO:0004016">
    <property type="term" value="F:adenylate cyclase activity"/>
    <property type="evidence" value="ECO:0007669"/>
    <property type="project" value="UniProtKB-ARBA"/>
</dbReference>
<feature type="domain" description="Guanylate cyclase" evidence="2">
    <location>
        <begin position="470"/>
        <end position="602"/>
    </location>
</feature>
<dbReference type="EMBL" id="SNYL01000003">
    <property type="protein sequence ID" value="TDQ44358.1"/>
    <property type="molecule type" value="Genomic_DNA"/>
</dbReference>
<feature type="transmembrane region" description="Helical" evidence="1">
    <location>
        <begin position="409"/>
        <end position="429"/>
    </location>
</feature>
<dbReference type="OrthoDB" id="9802500at2"/>
<protein>
    <submittedName>
        <fullName evidence="3">Adenylate cyclase</fullName>
    </submittedName>
</protein>
<keyword evidence="1" id="KW-0812">Transmembrane</keyword>
<keyword evidence="4" id="KW-1185">Reference proteome</keyword>
<feature type="transmembrane region" description="Helical" evidence="1">
    <location>
        <begin position="352"/>
        <end position="371"/>
    </location>
</feature>
<sequence length="722" mass="79019">MKNLSLHALGWLLGLCLAVLGLLLLLTDPLLLQTLRHQGFDQYQRWQPRAYEPAPVRIVDIDEASLERLGQWPWPRTRIAEMVQRLSDAGAAAIGFDVVFAEPDRTSPRALAALWPLDDATRARLLDLPDHDERLAETLQGRDVVLGFAVRRDQAPEPEQRMPAAPYRYVWVGPPAPEVLHGFTTAVPSLERLDTAAAGNGALTFMPDGDGVVRRVPLVLRLGEQPVPTLVTETLRVGQGARNHLLKTAESGAPALQAVRVGDVSIPTTDRGEMWVHYSLPVAQRYLPAWRVLAGDFDPAAVEGHLMLVGSSAQGLMDLRFNPLGRIMPGVEAHAQALEQALTGHFLVRPHWALPLEAMLVVVGAIVLAWVAVRAAALLAAGVAALLMAGVLWLGWWSFSREGLLLDTFTPALVWLLTFIVSSLAHHFWSERQQRFIKSAFARYVSPNRVDYLVNHPEALELGGKRQTCSFVFTDLAGFTSLMEKIDPGEALTLLNRYLEEMISIAFRHQGTLDRIVGDAVAIMFSAPVPQPDHPQRALRCALEMHAFATRYAQDLQAKGIAFGHTRLGVHAGEVIVGNFGGSVIFDYRALGDPVNTAARLESVNKHLGTRICVSEAIWAACDGEGVMARPIGRLVLKGKTEALKVYEPLTAETPAGYAPLAAYQAAYEAMAQGRAEAVAHFAQLAARFPDDPLVRLHHRRLQDGEPAALSARADLIVLDDK</sequence>
<dbReference type="SMART" id="SM00044">
    <property type="entry name" value="CYCc"/>
    <property type="match status" value="1"/>
</dbReference>
<comment type="caution">
    <text evidence="3">The sequence shown here is derived from an EMBL/GenBank/DDBJ whole genome shotgun (WGS) entry which is preliminary data.</text>
</comment>
<dbReference type="CDD" id="cd07302">
    <property type="entry name" value="CHD"/>
    <property type="match status" value="1"/>
</dbReference>
<name>A0A4R6UCF8_9BURK</name>
<dbReference type="RefSeq" id="WP_133595958.1">
    <property type="nucleotide sequence ID" value="NZ_SNYL01000003.1"/>
</dbReference>
<feature type="transmembrane region" description="Helical" evidence="1">
    <location>
        <begin position="378"/>
        <end position="397"/>
    </location>
</feature>
<keyword evidence="1" id="KW-0472">Membrane</keyword>
<dbReference type="GO" id="GO:0006171">
    <property type="term" value="P:cAMP biosynthetic process"/>
    <property type="evidence" value="ECO:0007669"/>
    <property type="project" value="TreeGrafter"/>
</dbReference>